<feature type="DNA-binding region" description="H-T-H motif" evidence="4">
    <location>
        <begin position="32"/>
        <end position="51"/>
    </location>
</feature>
<dbReference type="RefSeq" id="WP_253760408.1">
    <property type="nucleotide sequence ID" value="NZ_JAMZDZ010000001.1"/>
</dbReference>
<dbReference type="PANTHER" id="PTHR30055:SF234">
    <property type="entry name" value="HTH-TYPE TRANSCRIPTIONAL REGULATOR BETI"/>
    <property type="match status" value="1"/>
</dbReference>
<dbReference type="EMBL" id="JBHSAY010000033">
    <property type="protein sequence ID" value="MFC4136643.1"/>
    <property type="molecule type" value="Genomic_DNA"/>
</dbReference>
<dbReference type="PANTHER" id="PTHR30055">
    <property type="entry name" value="HTH-TYPE TRANSCRIPTIONAL REGULATOR RUTR"/>
    <property type="match status" value="1"/>
</dbReference>
<dbReference type="Pfam" id="PF00440">
    <property type="entry name" value="TetR_N"/>
    <property type="match status" value="1"/>
</dbReference>
<evidence type="ECO:0000313" key="6">
    <source>
        <dbReference type="EMBL" id="MFC4136643.1"/>
    </source>
</evidence>
<evidence type="ECO:0000256" key="2">
    <source>
        <dbReference type="ARBA" id="ARBA00023125"/>
    </source>
</evidence>
<dbReference type="InterPro" id="IPR009057">
    <property type="entry name" value="Homeodomain-like_sf"/>
</dbReference>
<evidence type="ECO:0000313" key="7">
    <source>
        <dbReference type="Proteomes" id="UP001595816"/>
    </source>
</evidence>
<dbReference type="PROSITE" id="PS01081">
    <property type="entry name" value="HTH_TETR_1"/>
    <property type="match status" value="1"/>
</dbReference>
<dbReference type="SUPFAM" id="SSF46689">
    <property type="entry name" value="Homeodomain-like"/>
    <property type="match status" value="1"/>
</dbReference>
<dbReference type="Gene3D" id="1.10.357.10">
    <property type="entry name" value="Tetracycline Repressor, domain 2"/>
    <property type="match status" value="1"/>
</dbReference>
<keyword evidence="7" id="KW-1185">Reference proteome</keyword>
<keyword evidence="2 4" id="KW-0238">DNA-binding</keyword>
<dbReference type="InterPro" id="IPR023772">
    <property type="entry name" value="DNA-bd_HTH_TetR-type_CS"/>
</dbReference>
<feature type="domain" description="HTH tetR-type" evidence="5">
    <location>
        <begin position="9"/>
        <end position="69"/>
    </location>
</feature>
<dbReference type="InterPro" id="IPR050109">
    <property type="entry name" value="HTH-type_TetR-like_transc_reg"/>
</dbReference>
<dbReference type="InterPro" id="IPR001647">
    <property type="entry name" value="HTH_TetR"/>
</dbReference>
<protein>
    <submittedName>
        <fullName evidence="6">TetR/AcrR family transcriptional regulator</fullName>
    </submittedName>
</protein>
<keyword evidence="3" id="KW-0804">Transcription</keyword>
<evidence type="ECO:0000256" key="4">
    <source>
        <dbReference type="PROSITE-ProRule" id="PRU00335"/>
    </source>
</evidence>
<dbReference type="Proteomes" id="UP001595816">
    <property type="component" value="Unassembled WGS sequence"/>
</dbReference>
<sequence>MSEQQVEGRDTRSRIQAVALELFTEQGYDKTSLREIAERLGVTKAALYYHFKSKEEIVESFMGDQTARIEKLIEWTTEQPRTLAARKEFLRRYADSMMEVQHHKIMRFFERNQATMKDRRPTKDFRGRMQGMIDFLVDADATPGRRLRASMALFTLHACWFVLDPDKISDEERMKTALEMAYELIEG</sequence>
<accession>A0ABV8M252</accession>
<name>A0ABV8M252_9ACTN</name>
<proteinExistence type="predicted"/>
<evidence type="ECO:0000259" key="5">
    <source>
        <dbReference type="PROSITE" id="PS50977"/>
    </source>
</evidence>
<gene>
    <name evidence="6" type="ORF">ACFOZ4_39065</name>
</gene>
<dbReference type="PROSITE" id="PS50977">
    <property type="entry name" value="HTH_TETR_2"/>
    <property type="match status" value="1"/>
</dbReference>
<comment type="caution">
    <text evidence="6">The sequence shown here is derived from an EMBL/GenBank/DDBJ whole genome shotgun (WGS) entry which is preliminary data.</text>
</comment>
<reference evidence="7" key="1">
    <citation type="journal article" date="2019" name="Int. J. Syst. Evol. Microbiol.">
        <title>The Global Catalogue of Microorganisms (GCM) 10K type strain sequencing project: providing services to taxonomists for standard genome sequencing and annotation.</title>
        <authorList>
            <consortium name="The Broad Institute Genomics Platform"/>
            <consortium name="The Broad Institute Genome Sequencing Center for Infectious Disease"/>
            <person name="Wu L."/>
            <person name="Ma J."/>
        </authorList>
    </citation>
    <scope>NUCLEOTIDE SEQUENCE [LARGE SCALE GENOMIC DNA]</scope>
    <source>
        <strain evidence="7">CGMCC 4.7289</strain>
    </source>
</reference>
<organism evidence="6 7">
    <name type="scientific">Hamadaea flava</name>
    <dbReference type="NCBI Taxonomy" id="1742688"/>
    <lineage>
        <taxon>Bacteria</taxon>
        <taxon>Bacillati</taxon>
        <taxon>Actinomycetota</taxon>
        <taxon>Actinomycetes</taxon>
        <taxon>Micromonosporales</taxon>
        <taxon>Micromonosporaceae</taxon>
        <taxon>Hamadaea</taxon>
    </lineage>
</organism>
<evidence type="ECO:0000256" key="1">
    <source>
        <dbReference type="ARBA" id="ARBA00023015"/>
    </source>
</evidence>
<evidence type="ECO:0000256" key="3">
    <source>
        <dbReference type="ARBA" id="ARBA00023163"/>
    </source>
</evidence>
<dbReference type="PRINTS" id="PR00455">
    <property type="entry name" value="HTHTETR"/>
</dbReference>
<keyword evidence="1" id="KW-0805">Transcription regulation</keyword>